<dbReference type="Proteomes" id="UP001057753">
    <property type="component" value="Unassembled WGS sequence"/>
</dbReference>
<organism evidence="2 3">
    <name type="scientific">Salipaludibacillus agaradhaerens</name>
    <name type="common">Bacillus agaradhaerens</name>
    <dbReference type="NCBI Taxonomy" id="76935"/>
    <lineage>
        <taxon>Bacteria</taxon>
        <taxon>Bacillati</taxon>
        <taxon>Bacillota</taxon>
        <taxon>Bacilli</taxon>
        <taxon>Bacillales</taxon>
        <taxon>Bacillaceae</taxon>
    </lineage>
</organism>
<feature type="transmembrane region" description="Helical" evidence="1">
    <location>
        <begin position="156"/>
        <end position="175"/>
    </location>
</feature>
<evidence type="ECO:0000313" key="2">
    <source>
        <dbReference type="EMBL" id="MCR6096182.1"/>
    </source>
</evidence>
<keyword evidence="1" id="KW-0812">Transmembrane</keyword>
<comment type="caution">
    <text evidence="2">The sequence shown here is derived from an EMBL/GenBank/DDBJ whole genome shotgun (WGS) entry which is preliminary data.</text>
</comment>
<dbReference type="RefSeq" id="WP_257820840.1">
    <property type="nucleotide sequence ID" value="NZ_JABXYM010000001.1"/>
</dbReference>
<keyword evidence="1" id="KW-0472">Membrane</keyword>
<feature type="transmembrane region" description="Helical" evidence="1">
    <location>
        <begin position="55"/>
        <end position="75"/>
    </location>
</feature>
<feature type="transmembrane region" description="Helical" evidence="1">
    <location>
        <begin position="30"/>
        <end position="49"/>
    </location>
</feature>
<gene>
    <name evidence="2" type="ORF">HXA33_06435</name>
</gene>
<reference evidence="2" key="1">
    <citation type="submission" date="2020-06" db="EMBL/GenBank/DDBJ databases">
        <title>Insight into the genomes of haloalkaliphilic bacilli from Kenyan soda lakes.</title>
        <authorList>
            <person name="Mwirichia R."/>
            <person name="Villamizar G.C."/>
            <person name="Poehlein A."/>
            <person name="Mugweru J."/>
            <person name="Kipnyargis A."/>
            <person name="Kiplimo D."/>
            <person name="Orwa P."/>
            <person name="Daniel R."/>
        </authorList>
    </citation>
    <scope>NUCLEOTIDE SEQUENCE</scope>
    <source>
        <strain evidence="2">B1096_S55</strain>
    </source>
</reference>
<protein>
    <submittedName>
        <fullName evidence="2">Uncharacterized protein</fullName>
    </submittedName>
</protein>
<accession>A0A9Q4FYI8</accession>
<dbReference type="EMBL" id="JABXYM010000001">
    <property type="protein sequence ID" value="MCR6096182.1"/>
    <property type="molecule type" value="Genomic_DNA"/>
</dbReference>
<feature type="transmembrane region" description="Helical" evidence="1">
    <location>
        <begin position="118"/>
        <end position="136"/>
    </location>
</feature>
<keyword evidence="1" id="KW-1133">Transmembrane helix</keyword>
<feature type="transmembrane region" description="Helical" evidence="1">
    <location>
        <begin position="87"/>
        <end position="112"/>
    </location>
</feature>
<name>A0A9Q4FYI8_SALAG</name>
<dbReference type="AlphaFoldDB" id="A0A9Q4FYI8"/>
<evidence type="ECO:0000256" key="1">
    <source>
        <dbReference type="SAM" id="Phobius"/>
    </source>
</evidence>
<feature type="transmembrane region" description="Helical" evidence="1">
    <location>
        <begin position="181"/>
        <end position="203"/>
    </location>
</feature>
<keyword evidence="3" id="KW-1185">Reference proteome</keyword>
<proteinExistence type="predicted"/>
<evidence type="ECO:0000313" key="3">
    <source>
        <dbReference type="Proteomes" id="UP001057753"/>
    </source>
</evidence>
<sequence>MRLDSTIKRNQLPQHFLNFLGFVETFKVKFSSVTFTLIFLNLGVVYLLYVPFPMVVYYLILPLIILAHIWMIRLLCKNPYTVQYEFIWFIGIIAVIGSVLYLVLFQGIAYFMLGLSNLLFLFTSNLIFVIATFVFLKYQMNKYSDITKKRKTDYIYHSGLLTAGPGIGYIIGQAVMRHSEYLTWLVLFCIFLFFSLFLSYVAAKFIYKALFMRANWHLVVFQKPLKRDRKKFREKGLVLK</sequence>